<proteinExistence type="predicted"/>
<dbReference type="HOGENOM" id="CLU_3365142_0_0_5"/>
<reference evidence="1 3" key="1">
    <citation type="journal article" date="2010" name="J. Bacteriol.">
        <title>Genome sequence of Fulvimarina pelagi HTCC2506T, a Mn(II)-oxidizing alphaproteobacterium possessing an aerobic anoxygenic photosynthetic gene cluster and Xanthorhodopsin.</title>
        <authorList>
            <person name="Kang I."/>
            <person name="Oh H.M."/>
            <person name="Lim S.I."/>
            <person name="Ferriera S."/>
            <person name="Giovannoni S.J."/>
            <person name="Cho J.C."/>
        </authorList>
    </citation>
    <scope>NUCLEOTIDE SEQUENCE [LARGE SCALE GENOMIC DNA]</scope>
    <source>
        <strain evidence="1 3">HTCC2506</strain>
    </source>
</reference>
<evidence type="ECO:0000313" key="1">
    <source>
        <dbReference type="EMBL" id="EAU39964.1"/>
    </source>
</evidence>
<dbReference type="AlphaFoldDB" id="Q0FYN1"/>
<sequence length="35" mass="3843">MPGAKLWPMAMYFWPHSPFSTAIRAFSAASASVAR</sequence>
<dbReference type="EMBL" id="AATP01000004">
    <property type="protein sequence ID" value="EAU41013.1"/>
    <property type="molecule type" value="Genomic_DNA"/>
</dbReference>
<dbReference type="Proteomes" id="UP000004310">
    <property type="component" value="Unassembled WGS sequence"/>
</dbReference>
<evidence type="ECO:0000313" key="2">
    <source>
        <dbReference type="EMBL" id="EAU41013.1"/>
    </source>
</evidence>
<comment type="caution">
    <text evidence="1">The sequence shown here is derived from an EMBL/GenBank/DDBJ whole genome shotgun (WGS) entry which is preliminary data.</text>
</comment>
<accession>Q0FYN1</accession>
<protein>
    <submittedName>
        <fullName evidence="1">Uncharacterized protein</fullName>
    </submittedName>
</protein>
<evidence type="ECO:0000313" key="3">
    <source>
        <dbReference type="Proteomes" id="UP000004310"/>
    </source>
</evidence>
<organism evidence="1 3">
    <name type="scientific">Fulvimarina pelagi HTCC2506</name>
    <dbReference type="NCBI Taxonomy" id="314231"/>
    <lineage>
        <taxon>Bacteria</taxon>
        <taxon>Pseudomonadati</taxon>
        <taxon>Pseudomonadota</taxon>
        <taxon>Alphaproteobacteria</taxon>
        <taxon>Hyphomicrobiales</taxon>
        <taxon>Aurantimonadaceae</taxon>
        <taxon>Fulvimarina</taxon>
    </lineage>
</organism>
<keyword evidence="3" id="KW-1185">Reference proteome</keyword>
<dbReference type="EMBL" id="AATP01000010">
    <property type="protein sequence ID" value="EAU39964.1"/>
    <property type="molecule type" value="Genomic_DNA"/>
</dbReference>
<gene>
    <name evidence="1" type="ORF">FP2506_01945</name>
    <name evidence="2" type="ORF">FP2506_12139</name>
</gene>
<name>Q0FYN1_9HYPH</name>